<comment type="similarity">
    <text evidence="1 4 7">Belongs to the aldehyde dehydrogenase family.</text>
</comment>
<dbReference type="KEGG" id="ppec:H9W90_09280"/>
<evidence type="ECO:0000256" key="4">
    <source>
        <dbReference type="PIRNR" id="PIRNR036492"/>
    </source>
</evidence>
<dbReference type="PROSITE" id="PS00687">
    <property type="entry name" value="ALDEHYDE_DEHYDR_GLU"/>
    <property type="match status" value="1"/>
</dbReference>
<keyword evidence="10" id="KW-1185">Reference proteome</keyword>
<sequence length="457" mass="51400">MDIHQLLQEQKNYFSLQQTKNISFRKNCLIKLQKELIKKESDIIKALYNDFKKSEYEAILTETSIVLSELKMTIDKLNSWAKPERVLPSLLNFPSSAKIYKEPYGNVLIISPWNYPHQLAFAPLIGAIAAGNTVVLKPSELTPNTSAITKEIIESVFSKEHVAVVEGGVDVSEELLNQRWDYIFFTGSVPVGKIVAKAAAEHLTPVTLELGGKSPCIVDKTADIKLAAKRIVWGKFINGGQTCIAPDYLLIHKSIKNEFVNYFKDELTKAYGDNPENSADFPRIVNAKNFNRLALMLEKETFLTGGKTNKEDNYISPTLIDEPSLESEVMKGEIFGPILPLISFENEEKIEDILSKYDKPLAFYIFSTDKKIVKKMIKKHSFGGGTINDTTVHFVNHRLPFGGVGESGIGGYHGKKTFDTFSHSKGVVTRGNWLDLTIRYAPYTDKLKKLRALLKWT</sequence>
<keyword evidence="2 4" id="KW-0560">Oxidoreductase</keyword>
<feature type="active site" evidence="5 6">
    <location>
        <position position="209"/>
    </location>
</feature>
<keyword evidence="3" id="KW-0520">NAD</keyword>
<dbReference type="RefSeq" id="WP_187481339.1">
    <property type="nucleotide sequence ID" value="NZ_CP060695.1"/>
</dbReference>
<dbReference type="PANTHER" id="PTHR43570:SF16">
    <property type="entry name" value="ALDEHYDE DEHYDROGENASE TYPE III, ISOFORM Q"/>
    <property type="match status" value="1"/>
</dbReference>
<dbReference type="PROSITE" id="PS00070">
    <property type="entry name" value="ALDEHYDE_DEHYDR_CYS"/>
    <property type="match status" value="1"/>
</dbReference>
<dbReference type="SUPFAM" id="SSF53720">
    <property type="entry name" value="ALDH-like"/>
    <property type="match status" value="1"/>
</dbReference>
<dbReference type="GO" id="GO:0006081">
    <property type="term" value="P:aldehyde metabolic process"/>
    <property type="evidence" value="ECO:0007669"/>
    <property type="project" value="InterPro"/>
</dbReference>
<dbReference type="AlphaFoldDB" id="A0A7G9L6Z8"/>
<dbReference type="PANTHER" id="PTHR43570">
    <property type="entry name" value="ALDEHYDE DEHYDROGENASE"/>
    <property type="match status" value="1"/>
</dbReference>
<evidence type="ECO:0000259" key="8">
    <source>
        <dbReference type="Pfam" id="PF00171"/>
    </source>
</evidence>
<name>A0A7G9L6Z8_9FLAO</name>
<dbReference type="InterPro" id="IPR015590">
    <property type="entry name" value="Aldehyde_DH_dom"/>
</dbReference>
<evidence type="ECO:0000256" key="2">
    <source>
        <dbReference type="ARBA" id="ARBA00023002"/>
    </source>
</evidence>
<organism evidence="9 10">
    <name type="scientific">Polaribacter pectinis</name>
    <dbReference type="NCBI Taxonomy" id="2738844"/>
    <lineage>
        <taxon>Bacteria</taxon>
        <taxon>Pseudomonadati</taxon>
        <taxon>Bacteroidota</taxon>
        <taxon>Flavobacteriia</taxon>
        <taxon>Flavobacteriales</taxon>
        <taxon>Flavobacteriaceae</taxon>
    </lineage>
</organism>
<dbReference type="InterPro" id="IPR016160">
    <property type="entry name" value="Ald_DH_CS_CYS"/>
</dbReference>
<dbReference type="FunFam" id="3.40.309.10:FF:000003">
    <property type="entry name" value="Aldehyde dehydrogenase"/>
    <property type="match status" value="1"/>
</dbReference>
<gene>
    <name evidence="9" type="ORF">H9W90_09280</name>
</gene>
<dbReference type="CDD" id="cd07136">
    <property type="entry name" value="ALDH_YwdH-P39616"/>
    <property type="match status" value="1"/>
</dbReference>
<feature type="active site" evidence="5">
    <location>
        <position position="243"/>
    </location>
</feature>
<dbReference type="InterPro" id="IPR029510">
    <property type="entry name" value="Ald_DH_CS_GLU"/>
</dbReference>
<dbReference type="Proteomes" id="UP000515808">
    <property type="component" value="Chromosome"/>
</dbReference>
<dbReference type="InterPro" id="IPR016163">
    <property type="entry name" value="Ald_DH_C"/>
</dbReference>
<evidence type="ECO:0000256" key="6">
    <source>
        <dbReference type="PROSITE-ProRule" id="PRU10007"/>
    </source>
</evidence>
<evidence type="ECO:0000313" key="10">
    <source>
        <dbReference type="Proteomes" id="UP000515808"/>
    </source>
</evidence>
<dbReference type="Pfam" id="PF00171">
    <property type="entry name" value="Aldedh"/>
    <property type="match status" value="1"/>
</dbReference>
<dbReference type="InterPro" id="IPR016162">
    <property type="entry name" value="Ald_DH_N"/>
</dbReference>
<dbReference type="Gene3D" id="3.40.309.10">
    <property type="entry name" value="Aldehyde Dehydrogenase, Chain A, domain 2"/>
    <property type="match status" value="1"/>
</dbReference>
<dbReference type="GO" id="GO:0005737">
    <property type="term" value="C:cytoplasm"/>
    <property type="evidence" value="ECO:0007669"/>
    <property type="project" value="TreeGrafter"/>
</dbReference>
<evidence type="ECO:0000256" key="1">
    <source>
        <dbReference type="ARBA" id="ARBA00009986"/>
    </source>
</evidence>
<evidence type="ECO:0000256" key="5">
    <source>
        <dbReference type="PIRSR" id="PIRSR036492-1"/>
    </source>
</evidence>
<evidence type="ECO:0000313" key="9">
    <source>
        <dbReference type="EMBL" id="QNM84397.1"/>
    </source>
</evidence>
<dbReference type="InterPro" id="IPR016161">
    <property type="entry name" value="Ald_DH/histidinol_DH"/>
</dbReference>
<evidence type="ECO:0000256" key="3">
    <source>
        <dbReference type="ARBA" id="ARBA00023027"/>
    </source>
</evidence>
<protein>
    <recommendedName>
        <fullName evidence="4">Aldehyde dehydrogenase</fullName>
    </recommendedName>
</protein>
<evidence type="ECO:0000256" key="7">
    <source>
        <dbReference type="RuleBase" id="RU003345"/>
    </source>
</evidence>
<dbReference type="InterPro" id="IPR012394">
    <property type="entry name" value="Aldehyde_DH_NAD(P)"/>
</dbReference>
<dbReference type="Gene3D" id="3.40.605.10">
    <property type="entry name" value="Aldehyde Dehydrogenase, Chain A, domain 1"/>
    <property type="match status" value="1"/>
</dbReference>
<dbReference type="FunFam" id="3.40.605.10:FF:000004">
    <property type="entry name" value="Aldehyde dehydrogenase"/>
    <property type="match status" value="1"/>
</dbReference>
<reference evidence="9 10" key="1">
    <citation type="submission" date="2020-08" db="EMBL/GenBank/DDBJ databases">
        <title>Polaribacter sp. L12M9 isolated from gut of the Korean scallop.</title>
        <authorList>
            <person name="Jeong Y.S."/>
        </authorList>
    </citation>
    <scope>NUCLEOTIDE SEQUENCE [LARGE SCALE GENOMIC DNA]</scope>
    <source>
        <strain evidence="9 10">L12M9</strain>
    </source>
</reference>
<dbReference type="EMBL" id="CP060695">
    <property type="protein sequence ID" value="QNM84397.1"/>
    <property type="molecule type" value="Genomic_DNA"/>
</dbReference>
<proteinExistence type="inferred from homology"/>
<dbReference type="PIRSF" id="PIRSF036492">
    <property type="entry name" value="ALDH"/>
    <property type="match status" value="1"/>
</dbReference>
<feature type="domain" description="Aldehyde dehydrogenase" evidence="8">
    <location>
        <begin position="3"/>
        <end position="426"/>
    </location>
</feature>
<accession>A0A7G9L6Z8</accession>
<dbReference type="GO" id="GO:0004029">
    <property type="term" value="F:aldehyde dehydrogenase (NAD+) activity"/>
    <property type="evidence" value="ECO:0007669"/>
    <property type="project" value="TreeGrafter"/>
</dbReference>